<evidence type="ECO:0000256" key="3">
    <source>
        <dbReference type="ARBA" id="ARBA00022840"/>
    </source>
</evidence>
<dbReference type="InterPro" id="IPR029000">
    <property type="entry name" value="Cyclophilin-like_dom_sf"/>
</dbReference>
<dbReference type="Gene3D" id="2.40.100.10">
    <property type="entry name" value="Cyclophilin-like"/>
    <property type="match status" value="1"/>
</dbReference>
<proteinExistence type="predicted"/>
<dbReference type="Proteomes" id="UP000288058">
    <property type="component" value="Unassembled WGS sequence"/>
</dbReference>
<name>A0A432Z5P8_9GAMM</name>
<dbReference type="InterPro" id="IPR052708">
    <property type="entry name" value="PxpC"/>
</dbReference>
<dbReference type="SUPFAM" id="SSF50891">
    <property type="entry name" value="Cyclophilin-like"/>
    <property type="match status" value="1"/>
</dbReference>
<evidence type="ECO:0000256" key="1">
    <source>
        <dbReference type="ARBA" id="ARBA00022741"/>
    </source>
</evidence>
<evidence type="ECO:0000256" key="2">
    <source>
        <dbReference type="ARBA" id="ARBA00022801"/>
    </source>
</evidence>
<dbReference type="PANTHER" id="PTHR43309:SF4">
    <property type="entry name" value="CARBOXYLTRANSFERASE DOMAIN-CONTAINING PROTEIN"/>
    <property type="match status" value="1"/>
</dbReference>
<reference evidence="6" key="1">
    <citation type="journal article" date="2018" name="Front. Microbiol.">
        <title>Genome-Based Analysis Reveals the Taxonomy and Diversity of the Family Idiomarinaceae.</title>
        <authorList>
            <person name="Liu Y."/>
            <person name="Lai Q."/>
            <person name="Shao Z."/>
        </authorList>
    </citation>
    <scope>NUCLEOTIDE SEQUENCE [LARGE SCALE GENOMIC DNA]</scope>
    <source>
        <strain evidence="6">R22</strain>
    </source>
</reference>
<gene>
    <name evidence="5" type="ORF">CWI78_01605</name>
</gene>
<dbReference type="PANTHER" id="PTHR43309">
    <property type="entry name" value="5-OXOPROLINASE SUBUNIT C"/>
    <property type="match status" value="1"/>
</dbReference>
<dbReference type="InterPro" id="IPR003778">
    <property type="entry name" value="CT_A_B"/>
</dbReference>
<evidence type="ECO:0000313" key="6">
    <source>
        <dbReference type="Proteomes" id="UP000288058"/>
    </source>
</evidence>
<dbReference type="Pfam" id="PF02626">
    <property type="entry name" value="CT_A_B"/>
    <property type="match status" value="1"/>
</dbReference>
<keyword evidence="2 5" id="KW-0378">Hydrolase</keyword>
<dbReference type="OrthoDB" id="9768696at2"/>
<organism evidence="5 6">
    <name type="scientific">Idiomarina ramblicola</name>
    <dbReference type="NCBI Taxonomy" id="263724"/>
    <lineage>
        <taxon>Bacteria</taxon>
        <taxon>Pseudomonadati</taxon>
        <taxon>Pseudomonadota</taxon>
        <taxon>Gammaproteobacteria</taxon>
        <taxon>Alteromonadales</taxon>
        <taxon>Idiomarinaceae</taxon>
        <taxon>Idiomarina</taxon>
    </lineage>
</organism>
<dbReference type="SMART" id="SM00797">
    <property type="entry name" value="AHS2"/>
    <property type="match status" value="1"/>
</dbReference>
<dbReference type="AlphaFoldDB" id="A0A432Z5P8"/>
<dbReference type="NCBIfam" id="TIGR00724">
    <property type="entry name" value="urea_amlyse_rel"/>
    <property type="match status" value="1"/>
</dbReference>
<dbReference type="RefSeq" id="WP_126779616.1">
    <property type="nucleotide sequence ID" value="NZ_PIQC01000001.1"/>
</dbReference>
<dbReference type="EMBL" id="PIQC01000001">
    <property type="protein sequence ID" value="RUO73163.1"/>
    <property type="molecule type" value="Genomic_DNA"/>
</dbReference>
<evidence type="ECO:0000259" key="4">
    <source>
        <dbReference type="SMART" id="SM00797"/>
    </source>
</evidence>
<keyword evidence="1" id="KW-0547">Nucleotide-binding</keyword>
<dbReference type="GO" id="GO:0005524">
    <property type="term" value="F:ATP binding"/>
    <property type="evidence" value="ECO:0007669"/>
    <property type="project" value="UniProtKB-KW"/>
</dbReference>
<protein>
    <submittedName>
        <fullName evidence="5">Allophanate hydrolase</fullName>
    </submittedName>
</protein>
<accession>A0A432Z5P8</accession>
<comment type="caution">
    <text evidence="5">The sequence shown here is derived from an EMBL/GenBank/DDBJ whole genome shotgun (WGS) entry which is preliminary data.</text>
</comment>
<dbReference type="GO" id="GO:0016787">
    <property type="term" value="F:hydrolase activity"/>
    <property type="evidence" value="ECO:0007669"/>
    <property type="project" value="UniProtKB-KW"/>
</dbReference>
<feature type="domain" description="Carboxyltransferase" evidence="4">
    <location>
        <begin position="23"/>
        <end position="303"/>
    </location>
</feature>
<sequence>MMRIIEPGMRSAVQDFGRFGYLSKGLTRGGPVDEHAFLWANRLLNNDFNAAQIEVTLGGFEAEFDSDCQCAVTGADVELTLDDERLNNWQNFKVRAGQRLKMGYATAGVRVYLAVQGGFQVEPKWGSCATVTRDAVGGLYGDGSPLKADDELNFNEQEFQISRRVGWTYRPNYEKTPVIGLIPGFQYDAFPMSAREAFCYEDYEVTKDSDRMGIRLSGKALEYDDEGLVSEGVNVGSVQVPANGQPIIMMHDRQTLGGYPKLGTINPFDLGRLAQCQPGQTVRFTRIEGKVAQQQLRRFYQFFNVRLACQAGDNLRS</sequence>
<keyword evidence="3" id="KW-0067">ATP-binding</keyword>
<keyword evidence="6" id="KW-1185">Reference proteome</keyword>
<evidence type="ECO:0000313" key="5">
    <source>
        <dbReference type="EMBL" id="RUO73163.1"/>
    </source>
</evidence>